<feature type="compositionally biased region" description="Polar residues" evidence="1">
    <location>
        <begin position="221"/>
        <end position="250"/>
    </location>
</feature>
<evidence type="ECO:0000256" key="1">
    <source>
        <dbReference type="SAM" id="MobiDB-lite"/>
    </source>
</evidence>
<feature type="region of interest" description="Disordered" evidence="1">
    <location>
        <begin position="320"/>
        <end position="438"/>
    </location>
</feature>
<feature type="region of interest" description="Disordered" evidence="1">
    <location>
        <begin position="81"/>
        <end position="106"/>
    </location>
</feature>
<feature type="region of interest" description="Disordered" evidence="1">
    <location>
        <begin position="649"/>
        <end position="669"/>
    </location>
</feature>
<evidence type="ECO:0000313" key="2">
    <source>
        <dbReference type="EMBL" id="KAF2444722.1"/>
    </source>
</evidence>
<feature type="compositionally biased region" description="Polar residues" evidence="1">
    <location>
        <begin position="429"/>
        <end position="438"/>
    </location>
</feature>
<feature type="compositionally biased region" description="Polar residues" evidence="1">
    <location>
        <begin position="381"/>
        <end position="393"/>
    </location>
</feature>
<feature type="region of interest" description="Disordered" evidence="1">
    <location>
        <begin position="741"/>
        <end position="793"/>
    </location>
</feature>
<dbReference type="OrthoDB" id="3795643at2759"/>
<gene>
    <name evidence="2" type="ORF">P171DRAFT_520841</name>
</gene>
<feature type="region of interest" description="Disordered" evidence="1">
    <location>
        <begin position="118"/>
        <end position="182"/>
    </location>
</feature>
<name>A0A9P4PIP6_9PLEO</name>
<feature type="compositionally biased region" description="Basic and acidic residues" evidence="1">
    <location>
        <begin position="119"/>
        <end position="129"/>
    </location>
</feature>
<feature type="compositionally biased region" description="Acidic residues" evidence="1">
    <location>
        <begin position="351"/>
        <end position="364"/>
    </location>
</feature>
<feature type="compositionally biased region" description="Polar residues" evidence="1">
    <location>
        <begin position="162"/>
        <end position="180"/>
    </location>
</feature>
<evidence type="ECO:0000313" key="3">
    <source>
        <dbReference type="Proteomes" id="UP000799764"/>
    </source>
</evidence>
<dbReference type="AlphaFoldDB" id="A0A9P4PIP6"/>
<accession>A0A9P4PIP6</accession>
<feature type="region of interest" description="Disordered" evidence="1">
    <location>
        <begin position="218"/>
        <end position="252"/>
    </location>
</feature>
<keyword evidence="3" id="KW-1185">Reference proteome</keyword>
<dbReference type="EMBL" id="MU001500">
    <property type="protein sequence ID" value="KAF2444722.1"/>
    <property type="molecule type" value="Genomic_DNA"/>
</dbReference>
<proteinExistence type="predicted"/>
<feature type="compositionally biased region" description="Basic and acidic residues" evidence="1">
    <location>
        <begin position="366"/>
        <end position="376"/>
    </location>
</feature>
<reference evidence="2" key="1">
    <citation type="journal article" date="2020" name="Stud. Mycol.">
        <title>101 Dothideomycetes genomes: a test case for predicting lifestyles and emergence of pathogens.</title>
        <authorList>
            <person name="Haridas S."/>
            <person name="Albert R."/>
            <person name="Binder M."/>
            <person name="Bloem J."/>
            <person name="Labutti K."/>
            <person name="Salamov A."/>
            <person name="Andreopoulos B."/>
            <person name="Baker S."/>
            <person name="Barry K."/>
            <person name="Bills G."/>
            <person name="Bluhm B."/>
            <person name="Cannon C."/>
            <person name="Castanera R."/>
            <person name="Culley D."/>
            <person name="Daum C."/>
            <person name="Ezra D."/>
            <person name="Gonzalez J."/>
            <person name="Henrissat B."/>
            <person name="Kuo A."/>
            <person name="Liang C."/>
            <person name="Lipzen A."/>
            <person name="Lutzoni F."/>
            <person name="Magnuson J."/>
            <person name="Mondo S."/>
            <person name="Nolan M."/>
            <person name="Ohm R."/>
            <person name="Pangilinan J."/>
            <person name="Park H.-J."/>
            <person name="Ramirez L."/>
            <person name="Alfaro M."/>
            <person name="Sun H."/>
            <person name="Tritt A."/>
            <person name="Yoshinaga Y."/>
            <person name="Zwiers L.-H."/>
            <person name="Turgeon B."/>
            <person name="Goodwin S."/>
            <person name="Spatafora J."/>
            <person name="Crous P."/>
            <person name="Grigoriev I."/>
        </authorList>
    </citation>
    <scope>NUCLEOTIDE SEQUENCE</scope>
    <source>
        <strain evidence="2">CBS 690.94</strain>
    </source>
</reference>
<dbReference type="Proteomes" id="UP000799764">
    <property type="component" value="Unassembled WGS sequence"/>
</dbReference>
<organism evidence="2 3">
    <name type="scientific">Karstenula rhodostoma CBS 690.94</name>
    <dbReference type="NCBI Taxonomy" id="1392251"/>
    <lineage>
        <taxon>Eukaryota</taxon>
        <taxon>Fungi</taxon>
        <taxon>Dikarya</taxon>
        <taxon>Ascomycota</taxon>
        <taxon>Pezizomycotina</taxon>
        <taxon>Dothideomycetes</taxon>
        <taxon>Pleosporomycetidae</taxon>
        <taxon>Pleosporales</taxon>
        <taxon>Massarineae</taxon>
        <taxon>Didymosphaeriaceae</taxon>
        <taxon>Karstenula</taxon>
    </lineage>
</organism>
<sequence>MSSAGKRIMAIYIDPSLTIMEPSRGFNPNPFFDEDDNNPHDERLERALADQGASLGDVQELNAWGNRPQTDQEVLDAIFAPKRDPASDGISPVAPNEDKTAEGENDPAMARLHAMFAVPKKETPPDGKTDLSLGEVTDTGAGATVKEAHTDISPEPAPMPSTLKSLGTAYSGSPNDNSTGKRMALAINPSKHTAGHNPSYTTDPVDKFIGMTDSMIKEGHNQLNSPTIPVDDNTSSAMQVSETPASTSTTKLEDLNHSVWAGTTAKFSSTEKPASMAQADWLKKLHGVAAPDYDGEWEDSPSRGPVLIQKKLFEEAEIAEPVATSANTPESRLVSSVASNSRGVAPAATASEEELDDELEDIDLDSPVKKAVEKPTKKPSVASNANKENTTGGFTKATLGKQPTTSRPSLVPKTPKVPSPAKLVPLPTLGTTGASPMPTYTQIKAQADHNLKRRSAHVQAPPKSPIDSDQNLIDGEYADVSMDMLDHEMANCGLKDYPTYHFPGTYDAAKHDTYEAVKNVSSAACSFGSALGVAGVGKAIWSVGTLVGKGARRTGKVVATTATMSAIKLGYKESLPASVAQWAEETSYKEARKAEKTKPVYKMAGVQYKKGDPRNYVLDKNPYAVQQNSIDFDDDLDEDDWTMVKVKEGADKQTSPRRVHGEQPPVDYQDKPRVSVYENVMTAVENTATVTTTVASRVGRNVSRAVRTVRAQPHDLFEQQKIAENWPKDLKELEFRNKTERRRTIPGLTNTDSTKLPDTMIGKVSSKRPNVTETDEDSNNFDGMVLSDGESMN</sequence>
<comment type="caution">
    <text evidence="2">The sequence shown here is derived from an EMBL/GenBank/DDBJ whole genome shotgun (WGS) entry which is preliminary data.</text>
</comment>
<feature type="compositionally biased region" description="Polar residues" evidence="1">
    <location>
        <begin position="324"/>
        <end position="342"/>
    </location>
</feature>
<feature type="compositionally biased region" description="Polar residues" evidence="1">
    <location>
        <begin position="747"/>
        <end position="756"/>
    </location>
</feature>
<protein>
    <submittedName>
        <fullName evidence="2">Uncharacterized protein</fullName>
    </submittedName>
</protein>